<accession>A0A1J5JIB6</accession>
<dbReference type="AlphaFoldDB" id="A0A1J5JIB6"/>
<dbReference type="Proteomes" id="UP000182743">
    <property type="component" value="Unassembled WGS sequence"/>
</dbReference>
<reference evidence="1 2" key="1">
    <citation type="submission" date="2016-08" db="EMBL/GenBank/DDBJ databases">
        <title>Genome-based comparison of Moorella thermoacetic strains.</title>
        <authorList>
            <person name="Poehlein A."/>
            <person name="Bengelsdorf F.R."/>
            <person name="Esser C."/>
            <person name="Duerre P."/>
            <person name="Daniel R."/>
        </authorList>
    </citation>
    <scope>NUCLEOTIDE SEQUENCE [LARGE SCALE GENOMIC DNA]</scope>
    <source>
        <strain evidence="1 2">DSM 11768</strain>
    </source>
</reference>
<name>A0A1J5JIB6_NEOTH</name>
<dbReference type="EMBL" id="MIHH01000009">
    <property type="protein sequence ID" value="OIQ08564.1"/>
    <property type="molecule type" value="Genomic_DNA"/>
</dbReference>
<evidence type="ECO:0000313" key="1">
    <source>
        <dbReference type="EMBL" id="OIQ08564.1"/>
    </source>
</evidence>
<evidence type="ECO:0000313" key="2">
    <source>
        <dbReference type="Proteomes" id="UP000182743"/>
    </source>
</evidence>
<comment type="caution">
    <text evidence="1">The sequence shown here is derived from an EMBL/GenBank/DDBJ whole genome shotgun (WGS) entry which is preliminary data.</text>
</comment>
<organism evidence="1 2">
    <name type="scientific">Neomoorella thermoacetica</name>
    <name type="common">Clostridium thermoaceticum</name>
    <dbReference type="NCBI Taxonomy" id="1525"/>
    <lineage>
        <taxon>Bacteria</taxon>
        <taxon>Bacillati</taxon>
        <taxon>Bacillota</taxon>
        <taxon>Clostridia</taxon>
        <taxon>Neomoorellales</taxon>
        <taxon>Neomoorellaceae</taxon>
        <taxon>Neomoorella</taxon>
    </lineage>
</organism>
<gene>
    <name evidence="1" type="ORF">MOOR_17110</name>
</gene>
<proteinExistence type="predicted"/>
<protein>
    <submittedName>
        <fullName evidence="1">Uncharacterized protein</fullName>
    </submittedName>
</protein>
<sequence length="78" mass="8895">MVALLMLKANGELAAWLEKKMPQVEKNPAKVVKEKKISKEDVEEWLRKRVPALVGPEAGTDWVKYTMRQLTRISGAIF</sequence>